<organism evidence="11 12">
    <name type="scientific">Vitreoscilla massiliensis</name>
    <dbReference type="NCBI Taxonomy" id="1689272"/>
    <lineage>
        <taxon>Bacteria</taxon>
        <taxon>Pseudomonadati</taxon>
        <taxon>Pseudomonadota</taxon>
        <taxon>Betaproteobacteria</taxon>
        <taxon>Neisseriales</taxon>
        <taxon>Neisseriaceae</taxon>
        <taxon>Vitreoscilla</taxon>
    </lineage>
</organism>
<feature type="transmembrane region" description="Helical" evidence="10">
    <location>
        <begin position="6"/>
        <end position="26"/>
    </location>
</feature>
<evidence type="ECO:0000256" key="1">
    <source>
        <dbReference type="ARBA" id="ARBA00004429"/>
    </source>
</evidence>
<evidence type="ECO:0000256" key="6">
    <source>
        <dbReference type="ARBA" id="ARBA00022692"/>
    </source>
</evidence>
<reference evidence="11 12" key="1">
    <citation type="journal article" date="2022" name="Res Sq">
        <title>Evolution of multicellular longitudinally dividing oral cavity symbionts (Neisseriaceae).</title>
        <authorList>
            <person name="Nyongesa S."/>
            <person name="Weber P."/>
            <person name="Bernet E."/>
            <person name="Pullido F."/>
            <person name="Nieckarz M."/>
            <person name="Delaby M."/>
            <person name="Nieves C."/>
            <person name="Viehboeck T."/>
            <person name="Krause N."/>
            <person name="Rivera-Millot A."/>
            <person name="Nakamura A."/>
            <person name="Vischer N."/>
            <person name="VanNieuwenhze M."/>
            <person name="Brun Y."/>
            <person name="Cava F."/>
            <person name="Bulgheresi S."/>
            <person name="Veyrier F."/>
        </authorList>
    </citation>
    <scope>NUCLEOTIDE SEQUENCE [LARGE SCALE GENOMIC DNA]</scope>
    <source>
        <strain evidence="11 12">SN4</strain>
    </source>
</reference>
<evidence type="ECO:0000313" key="11">
    <source>
        <dbReference type="EMBL" id="UOO91254.1"/>
    </source>
</evidence>
<dbReference type="EMBL" id="CP091511">
    <property type="protein sequence ID" value="UOO91254.1"/>
    <property type="molecule type" value="Genomic_DNA"/>
</dbReference>
<comment type="similarity">
    <text evidence="9">Belongs to the drug/metabolite transporter (DMT) superfamily. Small multidrug resistance (SMR) (TC 2.A.7.1) family.</text>
</comment>
<dbReference type="InterPro" id="IPR037185">
    <property type="entry name" value="EmrE-like"/>
</dbReference>
<dbReference type="Proteomes" id="UP000832011">
    <property type="component" value="Chromosome"/>
</dbReference>
<evidence type="ECO:0000256" key="2">
    <source>
        <dbReference type="ARBA" id="ARBA00011359"/>
    </source>
</evidence>
<accession>A0ABY4E652</accession>
<evidence type="ECO:0000256" key="9">
    <source>
        <dbReference type="RuleBase" id="RU003942"/>
    </source>
</evidence>
<keyword evidence="4" id="KW-1003">Cell membrane</keyword>
<evidence type="ECO:0000256" key="3">
    <source>
        <dbReference type="ARBA" id="ARBA00021114"/>
    </source>
</evidence>
<keyword evidence="5" id="KW-0997">Cell inner membrane</keyword>
<keyword evidence="12" id="KW-1185">Reference proteome</keyword>
<dbReference type="NCBIfam" id="NF007934">
    <property type="entry name" value="PRK10650.1"/>
    <property type="match status" value="1"/>
</dbReference>
<sequence length="109" mass="11893">MEHFSWVHGLWLFGAIALEILANVLLKMSNGFKRVLLGSAAILCVLGAFTCLSFAVKGIPLSVAYALWGSFGIIITVIMGIVLFQQRLNRKGWLGLSMLVLSIVLIKMA</sequence>
<name>A0ABY4E652_9NEIS</name>
<keyword evidence="7 10" id="KW-1133">Transmembrane helix</keyword>
<dbReference type="PANTHER" id="PTHR30561:SF6">
    <property type="entry name" value="SPERMIDINE EXPORT PROTEIN MDTI"/>
    <property type="match status" value="1"/>
</dbReference>
<dbReference type="SUPFAM" id="SSF103481">
    <property type="entry name" value="Multidrug resistance efflux transporter EmrE"/>
    <property type="match status" value="1"/>
</dbReference>
<feature type="transmembrane region" description="Helical" evidence="10">
    <location>
        <begin position="35"/>
        <end position="56"/>
    </location>
</feature>
<evidence type="ECO:0000313" key="12">
    <source>
        <dbReference type="Proteomes" id="UP000832011"/>
    </source>
</evidence>
<dbReference type="Gene3D" id="1.10.3730.20">
    <property type="match status" value="1"/>
</dbReference>
<dbReference type="InterPro" id="IPR000390">
    <property type="entry name" value="Small_drug/metabolite_transptr"/>
</dbReference>
<protein>
    <recommendedName>
        <fullName evidence="3">Spermidine export protein MdtI</fullName>
    </recommendedName>
</protein>
<proteinExistence type="inferred from homology"/>
<evidence type="ECO:0000256" key="8">
    <source>
        <dbReference type="ARBA" id="ARBA00023136"/>
    </source>
</evidence>
<comment type="subcellular location">
    <subcellularLocation>
        <location evidence="1">Cell inner membrane</location>
        <topology evidence="1">Multi-pass membrane protein</topology>
    </subcellularLocation>
    <subcellularLocation>
        <location evidence="9">Cell membrane</location>
        <topology evidence="9">Multi-pass membrane protein</topology>
    </subcellularLocation>
</comment>
<dbReference type="PANTHER" id="PTHR30561">
    <property type="entry name" value="SMR FAMILY PROTON-DEPENDENT DRUG EFFLUX TRANSPORTER SUGE"/>
    <property type="match status" value="1"/>
</dbReference>
<keyword evidence="6 9" id="KW-0812">Transmembrane</keyword>
<feature type="transmembrane region" description="Helical" evidence="10">
    <location>
        <begin position="62"/>
        <end position="84"/>
    </location>
</feature>
<keyword evidence="8 10" id="KW-0472">Membrane</keyword>
<evidence type="ECO:0000256" key="4">
    <source>
        <dbReference type="ARBA" id="ARBA00022475"/>
    </source>
</evidence>
<comment type="subunit">
    <text evidence="2">Forms a complex with MdtJ.</text>
</comment>
<evidence type="ECO:0000256" key="7">
    <source>
        <dbReference type="ARBA" id="ARBA00022989"/>
    </source>
</evidence>
<evidence type="ECO:0000256" key="10">
    <source>
        <dbReference type="SAM" id="Phobius"/>
    </source>
</evidence>
<dbReference type="InterPro" id="IPR045324">
    <property type="entry name" value="Small_multidrug_res"/>
</dbReference>
<evidence type="ECO:0000256" key="5">
    <source>
        <dbReference type="ARBA" id="ARBA00022519"/>
    </source>
</evidence>
<dbReference type="Pfam" id="PF00893">
    <property type="entry name" value="Multi_Drug_Res"/>
    <property type="match status" value="1"/>
</dbReference>
<gene>
    <name evidence="11" type="primary">mdtI</name>
    <name evidence="11" type="ORF">LVJ82_10710</name>
</gene>